<dbReference type="AlphaFoldDB" id="A0A383F2V6"/>
<gene>
    <name evidence="1" type="ORF">METZ01_LOCUS515572</name>
</gene>
<organism evidence="1">
    <name type="scientific">marine metagenome</name>
    <dbReference type="NCBI Taxonomy" id="408172"/>
    <lineage>
        <taxon>unclassified sequences</taxon>
        <taxon>metagenomes</taxon>
        <taxon>ecological metagenomes</taxon>
    </lineage>
</organism>
<feature type="non-terminal residue" evidence="1">
    <location>
        <position position="1"/>
    </location>
</feature>
<name>A0A383F2V6_9ZZZZ</name>
<proteinExistence type="predicted"/>
<reference evidence="1" key="1">
    <citation type="submission" date="2018-05" db="EMBL/GenBank/DDBJ databases">
        <authorList>
            <person name="Lanie J.A."/>
            <person name="Ng W.-L."/>
            <person name="Kazmierczak K.M."/>
            <person name="Andrzejewski T.M."/>
            <person name="Davidsen T.M."/>
            <person name="Wayne K.J."/>
            <person name="Tettelin H."/>
            <person name="Glass J.I."/>
            <person name="Rusch D."/>
            <person name="Podicherti R."/>
            <person name="Tsui H.-C.T."/>
            <person name="Winkler M.E."/>
        </authorList>
    </citation>
    <scope>NUCLEOTIDE SEQUENCE</scope>
</reference>
<evidence type="ECO:0000313" key="1">
    <source>
        <dbReference type="EMBL" id="SVE62718.1"/>
    </source>
</evidence>
<protein>
    <submittedName>
        <fullName evidence="1">Uncharacterized protein</fullName>
    </submittedName>
</protein>
<accession>A0A383F2V6</accession>
<dbReference type="EMBL" id="UINC01230545">
    <property type="protein sequence ID" value="SVE62718.1"/>
    <property type="molecule type" value="Genomic_DNA"/>
</dbReference>
<sequence>SQKQCKLGQLLDGVFSAYTEKRRSFFKKAF</sequence>